<proteinExistence type="predicted"/>
<dbReference type="Proteomes" id="UP000319143">
    <property type="component" value="Unassembled WGS sequence"/>
</dbReference>
<keyword evidence="2" id="KW-1185">Reference proteome</keyword>
<name>A0A5C6DZS6_9BACT</name>
<accession>A0A5C6DZS6</accession>
<reference evidence="1 2" key="1">
    <citation type="submission" date="2019-02" db="EMBL/GenBank/DDBJ databases">
        <title>Deep-cultivation of Planctomycetes and their phenomic and genomic characterization uncovers novel biology.</title>
        <authorList>
            <person name="Wiegand S."/>
            <person name="Jogler M."/>
            <person name="Boedeker C."/>
            <person name="Pinto D."/>
            <person name="Vollmers J."/>
            <person name="Rivas-Marin E."/>
            <person name="Kohn T."/>
            <person name="Peeters S.H."/>
            <person name="Heuer A."/>
            <person name="Rast P."/>
            <person name="Oberbeckmann S."/>
            <person name="Bunk B."/>
            <person name="Jeske O."/>
            <person name="Meyerdierks A."/>
            <person name="Storesund J.E."/>
            <person name="Kallscheuer N."/>
            <person name="Luecker S."/>
            <person name="Lage O.M."/>
            <person name="Pohl T."/>
            <person name="Merkel B.J."/>
            <person name="Hornburger P."/>
            <person name="Mueller R.-W."/>
            <person name="Bruemmer F."/>
            <person name="Labrenz M."/>
            <person name="Spormann A.M."/>
            <person name="Op Den Camp H."/>
            <person name="Overmann J."/>
            <person name="Amann R."/>
            <person name="Jetten M.S.M."/>
            <person name="Mascher T."/>
            <person name="Medema M.H."/>
            <person name="Devos D.P."/>
            <person name="Kaster A.-K."/>
            <person name="Ovreas L."/>
            <person name="Rohde M."/>
            <person name="Galperin M.Y."/>
            <person name="Jogler C."/>
        </authorList>
    </citation>
    <scope>NUCLEOTIDE SEQUENCE [LARGE SCALE GENOMIC DNA]</scope>
    <source>
        <strain evidence="1 2">Poly41</strain>
    </source>
</reference>
<sequence>MGTSLGSDFGLSKVPGLSQTGYVPIYFSSPTGLLFSYADAGDFKKQKSAACMFWLARTFKNSHFSDSEHDLVQAGRASPFHVIWYAPPSDNARPVL</sequence>
<dbReference type="EMBL" id="SJPV01000001">
    <property type="protein sequence ID" value="TWU41955.1"/>
    <property type="molecule type" value="Genomic_DNA"/>
</dbReference>
<evidence type="ECO:0000313" key="1">
    <source>
        <dbReference type="EMBL" id="TWU41955.1"/>
    </source>
</evidence>
<protein>
    <submittedName>
        <fullName evidence="1">Uncharacterized protein</fullName>
    </submittedName>
</protein>
<dbReference type="AlphaFoldDB" id="A0A5C6DZS6"/>
<dbReference type="Gene3D" id="1.50.10.100">
    <property type="entry name" value="Chondroitin AC/alginate lyase"/>
    <property type="match status" value="1"/>
</dbReference>
<dbReference type="InterPro" id="IPR008929">
    <property type="entry name" value="Chondroitin_lyas"/>
</dbReference>
<organism evidence="1 2">
    <name type="scientific">Novipirellula artificiosorum</name>
    <dbReference type="NCBI Taxonomy" id="2528016"/>
    <lineage>
        <taxon>Bacteria</taxon>
        <taxon>Pseudomonadati</taxon>
        <taxon>Planctomycetota</taxon>
        <taxon>Planctomycetia</taxon>
        <taxon>Pirellulales</taxon>
        <taxon>Pirellulaceae</taxon>
        <taxon>Novipirellula</taxon>
    </lineage>
</organism>
<gene>
    <name evidence="1" type="ORF">Poly41_02510</name>
</gene>
<comment type="caution">
    <text evidence="1">The sequence shown here is derived from an EMBL/GenBank/DDBJ whole genome shotgun (WGS) entry which is preliminary data.</text>
</comment>
<evidence type="ECO:0000313" key="2">
    <source>
        <dbReference type="Proteomes" id="UP000319143"/>
    </source>
</evidence>